<evidence type="ECO:0000313" key="5">
    <source>
        <dbReference type="EMBL" id="GHB91366.1"/>
    </source>
</evidence>
<keyword evidence="2" id="KW-0238">DNA-binding</keyword>
<dbReference type="InterPro" id="IPR009057">
    <property type="entry name" value="Homeodomain-like_sf"/>
</dbReference>
<keyword evidence="6" id="KW-1185">Reference proteome</keyword>
<dbReference type="GO" id="GO:0003700">
    <property type="term" value="F:DNA-binding transcription factor activity"/>
    <property type="evidence" value="ECO:0007669"/>
    <property type="project" value="InterPro"/>
</dbReference>
<reference evidence="5" key="1">
    <citation type="journal article" date="2014" name="Int. J. Syst. Evol. Microbiol.">
        <title>Complete genome sequence of Corynebacterium casei LMG S-19264T (=DSM 44701T), isolated from a smear-ripened cheese.</title>
        <authorList>
            <consortium name="US DOE Joint Genome Institute (JGI-PGF)"/>
            <person name="Walter F."/>
            <person name="Albersmeier A."/>
            <person name="Kalinowski J."/>
            <person name="Ruckert C."/>
        </authorList>
    </citation>
    <scope>NUCLEOTIDE SEQUENCE</scope>
    <source>
        <strain evidence="5">KCTC 12870</strain>
    </source>
</reference>
<accession>A0A8J3D8Y9</accession>
<dbReference type="InterPro" id="IPR050204">
    <property type="entry name" value="AraC_XylS_family_regulators"/>
</dbReference>
<dbReference type="SUPFAM" id="SSF46689">
    <property type="entry name" value="Homeodomain-like"/>
    <property type="match status" value="1"/>
</dbReference>
<name>A0A8J3D8Y9_9BACT</name>
<dbReference type="SMART" id="SM00342">
    <property type="entry name" value="HTH_ARAC"/>
    <property type="match status" value="1"/>
</dbReference>
<evidence type="ECO:0000259" key="4">
    <source>
        <dbReference type="PROSITE" id="PS01124"/>
    </source>
</evidence>
<dbReference type="Proteomes" id="UP000642829">
    <property type="component" value="Unassembled WGS sequence"/>
</dbReference>
<dbReference type="PANTHER" id="PTHR46796">
    <property type="entry name" value="HTH-TYPE TRANSCRIPTIONAL ACTIVATOR RHAS-RELATED"/>
    <property type="match status" value="1"/>
</dbReference>
<evidence type="ECO:0000313" key="6">
    <source>
        <dbReference type="Proteomes" id="UP000642829"/>
    </source>
</evidence>
<evidence type="ECO:0000256" key="1">
    <source>
        <dbReference type="ARBA" id="ARBA00023015"/>
    </source>
</evidence>
<evidence type="ECO:0000256" key="3">
    <source>
        <dbReference type="ARBA" id="ARBA00023163"/>
    </source>
</evidence>
<gene>
    <name evidence="5" type="ORF">GCM10007047_03050</name>
</gene>
<keyword evidence="1" id="KW-0805">Transcription regulation</keyword>
<reference evidence="5" key="2">
    <citation type="submission" date="2020-09" db="EMBL/GenBank/DDBJ databases">
        <authorList>
            <person name="Sun Q."/>
            <person name="Kim S."/>
        </authorList>
    </citation>
    <scope>NUCLEOTIDE SEQUENCE</scope>
    <source>
        <strain evidence="5">KCTC 12870</strain>
    </source>
</reference>
<dbReference type="EMBL" id="BMXG01000001">
    <property type="protein sequence ID" value="GHB91366.1"/>
    <property type="molecule type" value="Genomic_DNA"/>
</dbReference>
<dbReference type="InterPro" id="IPR018060">
    <property type="entry name" value="HTH_AraC"/>
</dbReference>
<dbReference type="AlphaFoldDB" id="A0A8J3D8Y9"/>
<keyword evidence="3" id="KW-0804">Transcription</keyword>
<sequence length="202" mass="23295">MRTHRLYDTPILISIRFRISWRGLDYLPPLAPIRVVSGESRPELLVAAEALCQANEHPAPPTSTDYFRLQSLFYQWLEQWRRERGSLGMLTETPADPRVFKILEFLAQNISIQPIDYPALQSAVGLSRAQINRIFQKGAGLSPRQWMVARCLDEAQQQIRHGGHSFKEIAASLGFFDASHFTRWHRQQTGQSPSHWKIRQAF</sequence>
<dbReference type="RefSeq" id="WP_189511132.1">
    <property type="nucleotide sequence ID" value="NZ_BMXG01000001.1"/>
</dbReference>
<feature type="domain" description="HTH araC/xylS-type" evidence="4">
    <location>
        <begin position="100"/>
        <end position="199"/>
    </location>
</feature>
<proteinExistence type="predicted"/>
<dbReference type="Gene3D" id="1.10.10.60">
    <property type="entry name" value="Homeodomain-like"/>
    <property type="match status" value="1"/>
</dbReference>
<dbReference type="GO" id="GO:0043565">
    <property type="term" value="F:sequence-specific DNA binding"/>
    <property type="evidence" value="ECO:0007669"/>
    <property type="project" value="InterPro"/>
</dbReference>
<evidence type="ECO:0000256" key="2">
    <source>
        <dbReference type="ARBA" id="ARBA00023125"/>
    </source>
</evidence>
<protein>
    <recommendedName>
        <fullName evidence="4">HTH araC/xylS-type domain-containing protein</fullName>
    </recommendedName>
</protein>
<dbReference type="PROSITE" id="PS01124">
    <property type="entry name" value="HTH_ARAC_FAMILY_2"/>
    <property type="match status" value="1"/>
</dbReference>
<dbReference type="Pfam" id="PF12833">
    <property type="entry name" value="HTH_18"/>
    <property type="match status" value="1"/>
</dbReference>
<comment type="caution">
    <text evidence="5">The sequence shown here is derived from an EMBL/GenBank/DDBJ whole genome shotgun (WGS) entry which is preliminary data.</text>
</comment>
<organism evidence="5 6">
    <name type="scientific">Cerasicoccus arenae</name>
    <dbReference type="NCBI Taxonomy" id="424488"/>
    <lineage>
        <taxon>Bacteria</taxon>
        <taxon>Pseudomonadati</taxon>
        <taxon>Verrucomicrobiota</taxon>
        <taxon>Opitutia</taxon>
        <taxon>Puniceicoccales</taxon>
        <taxon>Cerasicoccaceae</taxon>
        <taxon>Cerasicoccus</taxon>
    </lineage>
</organism>